<keyword evidence="4" id="KW-1185">Reference proteome</keyword>
<comment type="caution">
    <text evidence="3">The sequence shown here is derived from an EMBL/GenBank/DDBJ whole genome shotgun (WGS) entry which is preliminary data.</text>
</comment>
<dbReference type="PRINTS" id="PR00313">
    <property type="entry name" value="CABNDNGRPT"/>
</dbReference>
<keyword evidence="2" id="KW-0964">Secreted</keyword>
<dbReference type="EMBL" id="JACIDC010000010">
    <property type="protein sequence ID" value="MBB4041370.1"/>
    <property type="molecule type" value="Genomic_DNA"/>
</dbReference>
<dbReference type="GO" id="GO:0005509">
    <property type="term" value="F:calcium ion binding"/>
    <property type="evidence" value="ECO:0007669"/>
    <property type="project" value="InterPro"/>
</dbReference>
<accession>A0A7W6N9D3</accession>
<name>A0A7W6N9D3_9HYPH</name>
<evidence type="ECO:0000313" key="4">
    <source>
        <dbReference type="Proteomes" id="UP000519439"/>
    </source>
</evidence>
<dbReference type="Gene3D" id="2.150.10.10">
    <property type="entry name" value="Serralysin-like metalloprotease, C-terminal"/>
    <property type="match status" value="4"/>
</dbReference>
<dbReference type="AlphaFoldDB" id="A0A7W6N9D3"/>
<dbReference type="PROSITE" id="PS00330">
    <property type="entry name" value="HEMOLYSIN_CALCIUM"/>
    <property type="match status" value="3"/>
</dbReference>
<evidence type="ECO:0000313" key="3">
    <source>
        <dbReference type="EMBL" id="MBB4041370.1"/>
    </source>
</evidence>
<proteinExistence type="predicted"/>
<dbReference type="RefSeq" id="WP_051435325.1">
    <property type="nucleotide sequence ID" value="NZ_JACIDC010000010.1"/>
</dbReference>
<sequence>MAGSTFDSSTNTYRLDPGTQDFFLVDEHGQGLAHVTGNALDNLITGNDADNILDGLEGADTLRGGLGNDTCYVDQSDDAVIEADGEGSLDLIIAYASYALPDYVEILELRGMEPLDGTGNNQANDIIGNNSDNVLDGLDGDDRLFASAGHDTLRGGAGADSLWGGDGDDTFILDEDDAVVENLNGGTDRVIASFSYTLGDHLENLRLTGSLSLTGRGNGLDNELVGALGNDTLEGLDGHDTLDGGAGADSMAGGEGDDLYRVDDVGDLVVEIDGQGQDRVETLVSYSLSAFVEDLFASGSAAIHLTGNALANRIQGNVAANILDGGAGADSLAGGAGNDTYLVDAADVITEHAGEGIDTVLAGFSYALGEHLENLTATGSDAIRLTGNGLANTLVGNKASNTLQGLAGNDRLDGGAGNDVLNGSTGADAMYGGSGNDVFYVDNARDRVYEYTKGGTDTVYTAVSFTMSATAEIEKLTATGKSSVSLTGNKYANTITGNTGNNKIHGGLGNDVLKGGSGKDAFVFDTKPNTKANRDKIADFSVKDDAIWLENKVFTKLGKSGSEKKPAQLKKDFFTVGSKAKDKNDYLVYDNKKGVLYYDADGSGKGKAVEIATLSKNLKMTHKDFFII</sequence>
<dbReference type="InterPro" id="IPR050557">
    <property type="entry name" value="RTX_toxin/Mannuronan_C5-epim"/>
</dbReference>
<dbReference type="InterPro" id="IPR018511">
    <property type="entry name" value="Hemolysin-typ_Ca-bd_CS"/>
</dbReference>
<dbReference type="SUPFAM" id="SSF51120">
    <property type="entry name" value="beta-Roll"/>
    <property type="match status" value="5"/>
</dbReference>
<dbReference type="InterPro" id="IPR001343">
    <property type="entry name" value="Hemolysn_Ca-bd"/>
</dbReference>
<dbReference type="InterPro" id="IPR011049">
    <property type="entry name" value="Serralysin-like_metalloprot_C"/>
</dbReference>
<evidence type="ECO:0000256" key="2">
    <source>
        <dbReference type="ARBA" id="ARBA00022525"/>
    </source>
</evidence>
<comment type="subcellular location">
    <subcellularLocation>
        <location evidence="1">Secreted</location>
    </subcellularLocation>
</comment>
<dbReference type="GO" id="GO:0005576">
    <property type="term" value="C:extracellular region"/>
    <property type="evidence" value="ECO:0007669"/>
    <property type="project" value="UniProtKB-SubCell"/>
</dbReference>
<reference evidence="3 4" key="1">
    <citation type="submission" date="2020-08" db="EMBL/GenBank/DDBJ databases">
        <title>Genomic Encyclopedia of Type Strains, Phase IV (KMG-IV): sequencing the most valuable type-strain genomes for metagenomic binning, comparative biology and taxonomic classification.</title>
        <authorList>
            <person name="Goeker M."/>
        </authorList>
    </citation>
    <scope>NUCLEOTIDE SEQUENCE [LARGE SCALE GENOMIC DNA]</scope>
    <source>
        <strain evidence="3 4">DSM 15743</strain>
    </source>
</reference>
<protein>
    <submittedName>
        <fullName evidence="3">Ca2+-binding RTX toxin-like protein</fullName>
    </submittedName>
</protein>
<organism evidence="3 4">
    <name type="scientific">Microvirga flocculans</name>
    <dbReference type="NCBI Taxonomy" id="217168"/>
    <lineage>
        <taxon>Bacteria</taxon>
        <taxon>Pseudomonadati</taxon>
        <taxon>Pseudomonadota</taxon>
        <taxon>Alphaproteobacteria</taxon>
        <taxon>Hyphomicrobiales</taxon>
        <taxon>Methylobacteriaceae</taxon>
        <taxon>Microvirga</taxon>
    </lineage>
</organism>
<gene>
    <name evidence="3" type="ORF">GGR34_003040</name>
</gene>
<dbReference type="Proteomes" id="UP000519439">
    <property type="component" value="Unassembled WGS sequence"/>
</dbReference>
<dbReference type="PANTHER" id="PTHR38340">
    <property type="entry name" value="S-LAYER PROTEIN"/>
    <property type="match status" value="1"/>
</dbReference>
<evidence type="ECO:0000256" key="1">
    <source>
        <dbReference type="ARBA" id="ARBA00004613"/>
    </source>
</evidence>
<dbReference type="PANTHER" id="PTHR38340:SF1">
    <property type="entry name" value="S-LAYER PROTEIN"/>
    <property type="match status" value="1"/>
</dbReference>
<dbReference type="Pfam" id="PF00353">
    <property type="entry name" value="HemolysinCabind"/>
    <property type="match status" value="6"/>
</dbReference>